<keyword evidence="4" id="KW-0255">Endonuclease</keyword>
<dbReference type="Proteomes" id="UP001633002">
    <property type="component" value="Unassembled WGS sequence"/>
</dbReference>
<keyword evidence="3" id="KW-0540">Nuclease</keyword>
<protein>
    <recommendedName>
        <fullName evidence="7">Reverse transcriptase RNase H-like domain-containing protein</fullName>
    </recommendedName>
</protein>
<evidence type="ECO:0000256" key="5">
    <source>
        <dbReference type="ARBA" id="ARBA00022801"/>
    </source>
</evidence>
<keyword evidence="9" id="KW-1185">Reference proteome</keyword>
<dbReference type="AlphaFoldDB" id="A0ABD3GMR7"/>
<dbReference type="Gene3D" id="3.30.70.270">
    <property type="match status" value="1"/>
</dbReference>
<accession>A0ABD3GMR7</accession>
<dbReference type="PANTHER" id="PTHR37984:SF5">
    <property type="entry name" value="PROTEIN NYNRIN-LIKE"/>
    <property type="match status" value="1"/>
</dbReference>
<evidence type="ECO:0000256" key="4">
    <source>
        <dbReference type="ARBA" id="ARBA00022759"/>
    </source>
</evidence>
<dbReference type="SUPFAM" id="SSF56672">
    <property type="entry name" value="DNA/RNA polymerases"/>
    <property type="match status" value="1"/>
</dbReference>
<organism evidence="8 9">
    <name type="scientific">Riccia sorocarpa</name>
    <dbReference type="NCBI Taxonomy" id="122646"/>
    <lineage>
        <taxon>Eukaryota</taxon>
        <taxon>Viridiplantae</taxon>
        <taxon>Streptophyta</taxon>
        <taxon>Embryophyta</taxon>
        <taxon>Marchantiophyta</taxon>
        <taxon>Marchantiopsida</taxon>
        <taxon>Marchantiidae</taxon>
        <taxon>Marchantiales</taxon>
        <taxon>Ricciaceae</taxon>
        <taxon>Riccia</taxon>
    </lineage>
</organism>
<keyword evidence="1" id="KW-0808">Transferase</keyword>
<evidence type="ECO:0000256" key="1">
    <source>
        <dbReference type="ARBA" id="ARBA00022679"/>
    </source>
</evidence>
<dbReference type="InterPro" id="IPR043502">
    <property type="entry name" value="DNA/RNA_pol_sf"/>
</dbReference>
<keyword evidence="2" id="KW-0548">Nucleotidyltransferase</keyword>
<dbReference type="PANTHER" id="PTHR37984">
    <property type="entry name" value="PROTEIN CBG26694"/>
    <property type="match status" value="1"/>
</dbReference>
<dbReference type="InterPro" id="IPR043128">
    <property type="entry name" value="Rev_trsase/Diguanyl_cyclase"/>
</dbReference>
<evidence type="ECO:0000313" key="8">
    <source>
        <dbReference type="EMBL" id="KAL3680523.1"/>
    </source>
</evidence>
<dbReference type="GO" id="GO:0016787">
    <property type="term" value="F:hydrolase activity"/>
    <property type="evidence" value="ECO:0007669"/>
    <property type="project" value="UniProtKB-KW"/>
</dbReference>
<comment type="caution">
    <text evidence="8">The sequence shown here is derived from an EMBL/GenBank/DDBJ whole genome shotgun (WGS) entry which is preliminary data.</text>
</comment>
<sequence>MLNAMHKGCRRFVKHHVLDVEKILQRLEEVHLTLSGTKSRFGVLEILVVGHMCGSFGRKPNPEKVIAIARLADCSSITKSPPMLRRLDYTCGRPIVVTVDTSPRAICWVVGQEDEEGVRFASRFGAKILSKRQRDYPQVKCELWEVKTAMLTDRDLLIGAHVVLETDCLPLLGMIANCTTPDIHMLRWIAYIRSLNPELRHIAGKRNVVADIFSRARYNNEEEMLVVAEHEEEDDVWCRVGQQEVESDLDDLFNEELYGGLFGDIGYYLSTLRRRET</sequence>
<dbReference type="EMBL" id="JBJQOH010000007">
    <property type="protein sequence ID" value="KAL3680523.1"/>
    <property type="molecule type" value="Genomic_DNA"/>
</dbReference>
<evidence type="ECO:0000256" key="2">
    <source>
        <dbReference type="ARBA" id="ARBA00022695"/>
    </source>
</evidence>
<evidence type="ECO:0000256" key="3">
    <source>
        <dbReference type="ARBA" id="ARBA00022722"/>
    </source>
</evidence>
<dbReference type="Pfam" id="PF17917">
    <property type="entry name" value="RT_RNaseH"/>
    <property type="match status" value="1"/>
</dbReference>
<dbReference type="GO" id="GO:0004519">
    <property type="term" value="F:endonuclease activity"/>
    <property type="evidence" value="ECO:0007669"/>
    <property type="project" value="UniProtKB-KW"/>
</dbReference>
<reference evidence="8 9" key="1">
    <citation type="submission" date="2024-09" db="EMBL/GenBank/DDBJ databases">
        <title>Chromosome-scale assembly of Riccia sorocarpa.</title>
        <authorList>
            <person name="Paukszto L."/>
        </authorList>
    </citation>
    <scope>NUCLEOTIDE SEQUENCE [LARGE SCALE GENOMIC DNA]</scope>
    <source>
        <strain evidence="8">LP-2024</strain>
        <tissue evidence="8">Aerial parts of the thallus</tissue>
    </source>
</reference>
<feature type="domain" description="Reverse transcriptase RNase H-like" evidence="7">
    <location>
        <begin position="93"/>
        <end position="192"/>
    </location>
</feature>
<gene>
    <name evidence="8" type="ORF">R1sor_023479</name>
</gene>
<evidence type="ECO:0000313" key="9">
    <source>
        <dbReference type="Proteomes" id="UP001633002"/>
    </source>
</evidence>
<proteinExistence type="predicted"/>
<dbReference type="InterPro" id="IPR041373">
    <property type="entry name" value="RT_RNaseH"/>
</dbReference>
<name>A0ABD3GMR7_9MARC</name>
<evidence type="ECO:0000256" key="6">
    <source>
        <dbReference type="ARBA" id="ARBA00022918"/>
    </source>
</evidence>
<keyword evidence="5" id="KW-0378">Hydrolase</keyword>
<dbReference type="InterPro" id="IPR050951">
    <property type="entry name" value="Retrovirus_Pol_polyprotein"/>
</dbReference>
<keyword evidence="6" id="KW-0695">RNA-directed DNA polymerase</keyword>
<dbReference type="GO" id="GO:0003964">
    <property type="term" value="F:RNA-directed DNA polymerase activity"/>
    <property type="evidence" value="ECO:0007669"/>
    <property type="project" value="UniProtKB-KW"/>
</dbReference>
<evidence type="ECO:0000259" key="7">
    <source>
        <dbReference type="Pfam" id="PF17917"/>
    </source>
</evidence>